<dbReference type="HOGENOM" id="CLU_000604_84_3_9"/>
<dbReference type="InterPro" id="IPR027417">
    <property type="entry name" value="P-loop_NTPase"/>
</dbReference>
<evidence type="ECO:0000259" key="9">
    <source>
        <dbReference type="PROSITE" id="PS50929"/>
    </source>
</evidence>
<comment type="caution">
    <text evidence="10">The sequence shown here is derived from an EMBL/GenBank/DDBJ whole genome shotgun (WGS) entry which is preliminary data.</text>
</comment>
<name>V2XJU0_9FIRM</name>
<evidence type="ECO:0000256" key="1">
    <source>
        <dbReference type="ARBA" id="ARBA00004651"/>
    </source>
</evidence>
<evidence type="ECO:0000313" key="10">
    <source>
        <dbReference type="EMBL" id="ESL02439.1"/>
    </source>
</evidence>
<organism evidence="10 11">
    <name type="scientific">Catonella morbi ATCC 51271</name>
    <dbReference type="NCBI Taxonomy" id="592026"/>
    <lineage>
        <taxon>Bacteria</taxon>
        <taxon>Bacillati</taxon>
        <taxon>Bacillota</taxon>
        <taxon>Clostridia</taxon>
        <taxon>Lachnospirales</taxon>
        <taxon>Lachnospiraceae</taxon>
        <taxon>Catonella</taxon>
    </lineage>
</organism>
<dbReference type="InterPro" id="IPR039421">
    <property type="entry name" value="Type_1_exporter"/>
</dbReference>
<feature type="transmembrane region" description="Helical" evidence="7">
    <location>
        <begin position="128"/>
        <end position="145"/>
    </location>
</feature>
<dbReference type="InterPro" id="IPR036640">
    <property type="entry name" value="ABC1_TM_sf"/>
</dbReference>
<keyword evidence="11" id="KW-1185">Reference proteome</keyword>
<comment type="subcellular location">
    <subcellularLocation>
        <location evidence="1">Cell membrane</location>
        <topology evidence="1">Multi-pass membrane protein</topology>
    </subcellularLocation>
</comment>
<dbReference type="RefSeq" id="WP_023355421.1">
    <property type="nucleotide sequence ID" value="NZ_KI535369.1"/>
</dbReference>
<keyword evidence="3" id="KW-0547">Nucleotide-binding</keyword>
<evidence type="ECO:0000256" key="5">
    <source>
        <dbReference type="ARBA" id="ARBA00022989"/>
    </source>
</evidence>
<dbReference type="eggNOG" id="COG1132">
    <property type="taxonomic scope" value="Bacteria"/>
</dbReference>
<dbReference type="PANTHER" id="PTHR24221">
    <property type="entry name" value="ATP-BINDING CASSETTE SUB-FAMILY B"/>
    <property type="match status" value="1"/>
</dbReference>
<evidence type="ECO:0000256" key="2">
    <source>
        <dbReference type="ARBA" id="ARBA00022692"/>
    </source>
</evidence>
<evidence type="ECO:0000256" key="4">
    <source>
        <dbReference type="ARBA" id="ARBA00022840"/>
    </source>
</evidence>
<evidence type="ECO:0000313" key="11">
    <source>
        <dbReference type="Proteomes" id="UP000018227"/>
    </source>
</evidence>
<feature type="transmembrane region" description="Helical" evidence="7">
    <location>
        <begin position="239"/>
        <end position="261"/>
    </location>
</feature>
<evidence type="ECO:0000256" key="7">
    <source>
        <dbReference type="SAM" id="Phobius"/>
    </source>
</evidence>
<feature type="transmembrane region" description="Helical" evidence="7">
    <location>
        <begin position="55"/>
        <end position="73"/>
    </location>
</feature>
<reference evidence="10 11" key="1">
    <citation type="submission" date="2013-06" db="EMBL/GenBank/DDBJ databases">
        <authorList>
            <person name="Weinstock G."/>
            <person name="Sodergren E."/>
            <person name="Clifton S."/>
            <person name="Fulton L."/>
            <person name="Fulton B."/>
            <person name="Courtney L."/>
            <person name="Fronick C."/>
            <person name="Harrison M."/>
            <person name="Strong C."/>
            <person name="Farmer C."/>
            <person name="Delahaunty K."/>
            <person name="Markovic C."/>
            <person name="Hall O."/>
            <person name="Minx P."/>
            <person name="Tomlinson C."/>
            <person name="Mitreva M."/>
            <person name="Nelson J."/>
            <person name="Hou S."/>
            <person name="Wollam A."/>
            <person name="Pepin K.H."/>
            <person name="Johnson M."/>
            <person name="Bhonagiri V."/>
            <person name="Nash W.E."/>
            <person name="Warren W."/>
            <person name="Chinwalla A."/>
            <person name="Mardis E.R."/>
            <person name="Wilson R.K."/>
        </authorList>
    </citation>
    <scope>NUCLEOTIDE SEQUENCE [LARGE SCALE GENOMIC DNA]</scope>
    <source>
        <strain evidence="10 11">ATCC 51271</strain>
    </source>
</reference>
<dbReference type="InterPro" id="IPR003593">
    <property type="entry name" value="AAA+_ATPase"/>
</dbReference>
<feature type="transmembrane region" description="Helical" evidence="7">
    <location>
        <begin position="20"/>
        <end position="49"/>
    </location>
</feature>
<gene>
    <name evidence="10" type="ORF">GCWU0000282_002575</name>
</gene>
<evidence type="ECO:0000256" key="3">
    <source>
        <dbReference type="ARBA" id="ARBA00022741"/>
    </source>
</evidence>
<dbReference type="GO" id="GO:0005886">
    <property type="term" value="C:plasma membrane"/>
    <property type="evidence" value="ECO:0007669"/>
    <property type="project" value="UniProtKB-SubCell"/>
</dbReference>
<dbReference type="PANTHER" id="PTHR24221:SF654">
    <property type="entry name" value="ATP-BINDING CASSETTE SUB-FAMILY B MEMBER 6"/>
    <property type="match status" value="1"/>
</dbReference>
<keyword evidence="2 7" id="KW-0812">Transmembrane</keyword>
<dbReference type="Pfam" id="PF00005">
    <property type="entry name" value="ABC_tran"/>
    <property type="match status" value="1"/>
</dbReference>
<evidence type="ECO:0000256" key="6">
    <source>
        <dbReference type="ARBA" id="ARBA00023136"/>
    </source>
</evidence>
<feature type="domain" description="ABC transmembrane type-1" evidence="9">
    <location>
        <begin position="107"/>
        <end position="296"/>
    </location>
</feature>
<dbReference type="OrthoDB" id="95687at2"/>
<keyword evidence="6 7" id="KW-0472">Membrane</keyword>
<keyword evidence="4 10" id="KW-0067">ATP-binding</keyword>
<dbReference type="SUPFAM" id="SSF90123">
    <property type="entry name" value="ABC transporter transmembrane region"/>
    <property type="match status" value="1"/>
</dbReference>
<dbReference type="SMART" id="SM00382">
    <property type="entry name" value="AAA"/>
    <property type="match status" value="1"/>
</dbReference>
<dbReference type="STRING" id="592026.GCWU0000282_002575"/>
<dbReference type="PROSITE" id="PS00675">
    <property type="entry name" value="SIGMA54_INTERACT_1"/>
    <property type="match status" value="1"/>
</dbReference>
<protein>
    <submittedName>
        <fullName evidence="10">ABC transporter, ATP-binding protein</fullName>
    </submittedName>
</protein>
<accession>V2XJU0</accession>
<dbReference type="GO" id="GO:0016887">
    <property type="term" value="F:ATP hydrolysis activity"/>
    <property type="evidence" value="ECO:0007669"/>
    <property type="project" value="InterPro"/>
</dbReference>
<dbReference type="GO" id="GO:0140359">
    <property type="term" value="F:ABC-type transporter activity"/>
    <property type="evidence" value="ECO:0007669"/>
    <property type="project" value="InterPro"/>
</dbReference>
<dbReference type="InterPro" id="IPR003439">
    <property type="entry name" value="ABC_transporter-like_ATP-bd"/>
</dbReference>
<dbReference type="PROSITE" id="PS50893">
    <property type="entry name" value="ABC_TRANSPORTER_2"/>
    <property type="match status" value="1"/>
</dbReference>
<dbReference type="Proteomes" id="UP000018227">
    <property type="component" value="Unassembled WGS sequence"/>
</dbReference>
<dbReference type="SUPFAM" id="SSF52540">
    <property type="entry name" value="P-loop containing nucleoside triphosphate hydrolases"/>
    <property type="match status" value="1"/>
</dbReference>
<dbReference type="CDD" id="cd03228">
    <property type="entry name" value="ABCC_MRP_Like"/>
    <property type="match status" value="1"/>
</dbReference>
<proteinExistence type="predicted"/>
<dbReference type="InterPro" id="IPR011527">
    <property type="entry name" value="ABC1_TM_dom"/>
</dbReference>
<dbReference type="Gene3D" id="3.40.50.300">
    <property type="entry name" value="P-loop containing nucleotide triphosphate hydrolases"/>
    <property type="match status" value="1"/>
</dbReference>
<feature type="domain" description="ABC transporter" evidence="8">
    <location>
        <begin position="324"/>
        <end position="520"/>
    </location>
</feature>
<dbReference type="Pfam" id="PF00664">
    <property type="entry name" value="ABC_membrane"/>
    <property type="match status" value="1"/>
</dbReference>
<dbReference type="InterPro" id="IPR025662">
    <property type="entry name" value="Sigma_54_int_dom_ATP-bd_1"/>
</dbReference>
<keyword evidence="5 7" id="KW-1133">Transmembrane helix</keyword>
<dbReference type="PROSITE" id="PS50929">
    <property type="entry name" value="ABC_TM1F"/>
    <property type="match status" value="1"/>
</dbReference>
<feature type="transmembrane region" description="Helical" evidence="7">
    <location>
        <begin position="151"/>
        <end position="171"/>
    </location>
</feature>
<dbReference type="InterPro" id="IPR017871">
    <property type="entry name" value="ABC_transporter-like_CS"/>
</dbReference>
<dbReference type="EMBL" id="ACIL03000016">
    <property type="protein sequence ID" value="ESL02439.1"/>
    <property type="molecule type" value="Genomic_DNA"/>
</dbReference>
<dbReference type="AlphaFoldDB" id="V2XJU0"/>
<sequence>MKNEANNNLSLKMYKKGSKWWKAIILTILSGLETPFNTGTYALFFWLIQEQRLEWLLPFVGIYVASYAILLWIGKQAIKAANNYKAQVITDIKMACVKNAIAEGVDSGTAISFIDNDLKLVMANYFDNIIKITKSSAVVVFTIILTFSSNWIFALIYLVIGLLPMGLGSILGRKTAEMTNQYTESISKTTVLIKDVIKNSGTIINYNRIADTVKKLFASISKSEKDFADRNNEMEFTGLYMNIVYIVVNIIPIAIGIYMGIKGYITIPAFIAVQYSSGWIVGSLGQIAGLMAVLKSTEPIRENIMKFSDVDVVNENEAEDVKKIEFKEVDFAYNEDKEILKKFSFKAENGSKILIQGESGSGKSTILKLISGELKPDSGKVLLNDKELKYRRLGFISQNPAVFNETLRYNITLGKDFTEAEINKAIEQAGLAEFTRENGLDYAIEDEGGNISGGQKQRIEIARALLYNCSVLLVDEGTSALDKNTADKIHETIMSLNKTVVEVAHHIPDEVRARFDTILELG</sequence>
<dbReference type="GO" id="GO:0005524">
    <property type="term" value="F:ATP binding"/>
    <property type="evidence" value="ECO:0007669"/>
    <property type="project" value="UniProtKB-KW"/>
</dbReference>
<dbReference type="Gene3D" id="1.20.1560.10">
    <property type="entry name" value="ABC transporter type 1, transmembrane domain"/>
    <property type="match status" value="1"/>
</dbReference>
<dbReference type="PROSITE" id="PS00211">
    <property type="entry name" value="ABC_TRANSPORTER_1"/>
    <property type="match status" value="1"/>
</dbReference>
<evidence type="ECO:0000259" key="8">
    <source>
        <dbReference type="PROSITE" id="PS50893"/>
    </source>
</evidence>
<dbReference type="GO" id="GO:0034040">
    <property type="term" value="F:ATPase-coupled lipid transmembrane transporter activity"/>
    <property type="evidence" value="ECO:0007669"/>
    <property type="project" value="TreeGrafter"/>
</dbReference>